<comment type="subcellular location">
    <subcellularLocation>
        <location evidence="1 6">Membrane</location>
        <topology evidence="1 6">Multi-pass membrane protein</topology>
    </subcellularLocation>
</comment>
<dbReference type="PANTHER" id="PTHR12308">
    <property type="entry name" value="ANOCTAMIN"/>
    <property type="match status" value="1"/>
</dbReference>
<keyword evidence="5 6" id="KW-0472">Membrane</keyword>
<organism evidence="8">
    <name type="scientific">Hirondellea gigas</name>
    <dbReference type="NCBI Taxonomy" id="1518452"/>
    <lineage>
        <taxon>Eukaryota</taxon>
        <taxon>Metazoa</taxon>
        <taxon>Ecdysozoa</taxon>
        <taxon>Arthropoda</taxon>
        <taxon>Crustacea</taxon>
        <taxon>Multicrustacea</taxon>
        <taxon>Malacostraca</taxon>
        <taxon>Eumalacostraca</taxon>
        <taxon>Peracarida</taxon>
        <taxon>Amphipoda</taxon>
        <taxon>Amphilochidea</taxon>
        <taxon>Lysianassida</taxon>
        <taxon>Lysianassidira</taxon>
        <taxon>Lysianassoidea</taxon>
        <taxon>Lysianassidae</taxon>
        <taxon>Hirondellea</taxon>
    </lineage>
</organism>
<dbReference type="Pfam" id="PF04547">
    <property type="entry name" value="Anoctamin"/>
    <property type="match status" value="1"/>
</dbReference>
<keyword evidence="3 6" id="KW-0812">Transmembrane</keyword>
<evidence type="ECO:0000256" key="6">
    <source>
        <dbReference type="RuleBase" id="RU280814"/>
    </source>
</evidence>
<evidence type="ECO:0000256" key="5">
    <source>
        <dbReference type="ARBA" id="ARBA00023136"/>
    </source>
</evidence>
<dbReference type="InterPro" id="IPR007632">
    <property type="entry name" value="Anoctamin"/>
</dbReference>
<keyword evidence="4 6" id="KW-1133">Transmembrane helix</keyword>
<sequence>MNALYGNISEKLNQFENHRTDSDYENSRIAKSFVFKFVNSFNTLFYIAFIKKHIDGCQHSSGENDCTEELQLQLQSIFITMIVVNNSIEYFVPRIKTWRRIRKESTGVSSGSTLTEPEKQFMLNELQSTFDDFDELIVQFGFVTMFTIAFPLIPLLALFNNLMEVVLDSRKLTESCRRPEPRGIESIGTWLTILNLLSAIAVFTNLALTVFVTSSLRDFSTLLSSEEPAKDLDPTSNGFSASTNMWIFVCAEHGIFLLKFAIQYWIDDIPRWVRDHEARQRYLVDLLVNRVSDVEEPIGDLEETHSIMIDNDVGQLVESVMKLRTGYRATDRHVC</sequence>
<evidence type="ECO:0000256" key="2">
    <source>
        <dbReference type="ARBA" id="ARBA00009671"/>
    </source>
</evidence>
<accession>A0A6A7G7S5</accession>
<feature type="transmembrane region" description="Helical" evidence="6">
    <location>
        <begin position="136"/>
        <end position="162"/>
    </location>
</feature>
<dbReference type="AlphaFoldDB" id="A0A6A7G7S5"/>
<comment type="caution">
    <text evidence="6">Lacks conserved residue(s) required for the propagation of feature annotation.</text>
</comment>
<dbReference type="GO" id="GO:0005254">
    <property type="term" value="F:chloride channel activity"/>
    <property type="evidence" value="ECO:0007669"/>
    <property type="project" value="TreeGrafter"/>
</dbReference>
<evidence type="ECO:0000256" key="3">
    <source>
        <dbReference type="ARBA" id="ARBA00022692"/>
    </source>
</evidence>
<feature type="transmembrane region" description="Helical" evidence="6">
    <location>
        <begin position="187"/>
        <end position="212"/>
    </location>
</feature>
<dbReference type="GO" id="GO:0016020">
    <property type="term" value="C:membrane"/>
    <property type="evidence" value="ECO:0007669"/>
    <property type="project" value="UniProtKB-SubCell"/>
</dbReference>
<protein>
    <recommendedName>
        <fullName evidence="6">Anoctamin</fullName>
    </recommendedName>
</protein>
<evidence type="ECO:0000313" key="8">
    <source>
        <dbReference type="EMBL" id="LAC27247.1"/>
    </source>
</evidence>
<evidence type="ECO:0000256" key="1">
    <source>
        <dbReference type="ARBA" id="ARBA00004141"/>
    </source>
</evidence>
<reference evidence="8" key="1">
    <citation type="submission" date="2017-11" db="EMBL/GenBank/DDBJ databases">
        <title>The sensing device of the deep-sea amphipod.</title>
        <authorList>
            <person name="Kobayashi H."/>
            <person name="Nagahama T."/>
            <person name="Arai W."/>
            <person name="Sasagawa Y."/>
            <person name="Umeda M."/>
            <person name="Hayashi T."/>
            <person name="Nikaido I."/>
            <person name="Watanabe H."/>
            <person name="Oguri K."/>
            <person name="Kitazato H."/>
            <person name="Fujioka K."/>
            <person name="Kido Y."/>
            <person name="Takami H."/>
        </authorList>
    </citation>
    <scope>NUCLEOTIDE SEQUENCE</scope>
    <source>
        <tissue evidence="8">Whole body</tissue>
    </source>
</reference>
<dbReference type="PANTHER" id="PTHR12308:SF73">
    <property type="entry name" value="ANOCTAMIN"/>
    <property type="match status" value="1"/>
</dbReference>
<proteinExistence type="evidence at transcript level"/>
<evidence type="ECO:0000259" key="7">
    <source>
        <dbReference type="Pfam" id="PF04547"/>
    </source>
</evidence>
<dbReference type="InterPro" id="IPR049452">
    <property type="entry name" value="Anoctamin_TM"/>
</dbReference>
<name>A0A6A7G7S5_9CRUS</name>
<dbReference type="EMBL" id="IACT01008135">
    <property type="protein sequence ID" value="LAC27247.1"/>
    <property type="molecule type" value="mRNA"/>
</dbReference>
<comment type="similarity">
    <text evidence="2 6">Belongs to the anoctamin family.</text>
</comment>
<evidence type="ECO:0000256" key="4">
    <source>
        <dbReference type="ARBA" id="ARBA00022989"/>
    </source>
</evidence>
<feature type="domain" description="Anoctamin transmembrane" evidence="7">
    <location>
        <begin position="1"/>
        <end position="280"/>
    </location>
</feature>